<sequence length="117" mass="13723">MVLDEVLQRFRQQFLQATHLKLIFKEKPYCILLEPTDGKVYSIKFERDQIAFVSKSEVERFDVVISGVEKALLDVLTGKERLQRMYKRNELKIEGTYSAVLKAETIFYLNQCEVSVQ</sequence>
<protein>
    <recommendedName>
        <fullName evidence="1">SCP2 domain-containing protein</fullName>
    </recommendedName>
</protein>
<dbReference type="InterPro" id="IPR036527">
    <property type="entry name" value="SCP2_sterol-bd_dom_sf"/>
</dbReference>
<reference evidence="2 3" key="1">
    <citation type="submission" date="2016-10" db="EMBL/GenBank/DDBJ databases">
        <title>Draft genome sequences of four alkaliphilic bacteria belonging to the Anaerobacillus genus.</title>
        <authorList>
            <person name="Bassil N.M."/>
            <person name="Lloyd J.R."/>
        </authorList>
    </citation>
    <scope>NUCLEOTIDE SEQUENCE [LARGE SCALE GENOMIC DNA]</scope>
    <source>
        <strain evidence="2 3">DSM 22531</strain>
    </source>
</reference>
<dbReference type="SUPFAM" id="SSF55718">
    <property type="entry name" value="SCP-like"/>
    <property type="match status" value="1"/>
</dbReference>
<evidence type="ECO:0000313" key="2">
    <source>
        <dbReference type="EMBL" id="OIJ18863.1"/>
    </source>
</evidence>
<dbReference type="RefSeq" id="WP_071390535.1">
    <property type="nucleotide sequence ID" value="NZ_MLQS01000024.1"/>
</dbReference>
<accession>A0A1S2M349</accession>
<proteinExistence type="predicted"/>
<dbReference type="InterPro" id="IPR003033">
    <property type="entry name" value="SCP2_sterol-bd_dom"/>
</dbReference>
<comment type="caution">
    <text evidence="2">The sequence shown here is derived from an EMBL/GenBank/DDBJ whole genome shotgun (WGS) entry which is preliminary data.</text>
</comment>
<feature type="domain" description="SCP2" evidence="1">
    <location>
        <begin position="25"/>
        <end position="107"/>
    </location>
</feature>
<keyword evidence="3" id="KW-1185">Reference proteome</keyword>
<dbReference type="Pfam" id="PF02036">
    <property type="entry name" value="SCP2"/>
    <property type="match status" value="1"/>
</dbReference>
<name>A0A1S2M349_9BACI</name>
<dbReference type="EMBL" id="MLQS01000024">
    <property type="protein sequence ID" value="OIJ18863.1"/>
    <property type="molecule type" value="Genomic_DNA"/>
</dbReference>
<dbReference type="Gene3D" id="3.30.1050.10">
    <property type="entry name" value="SCP2 sterol-binding domain"/>
    <property type="match status" value="1"/>
</dbReference>
<dbReference type="Proteomes" id="UP000180057">
    <property type="component" value="Unassembled WGS sequence"/>
</dbReference>
<evidence type="ECO:0000259" key="1">
    <source>
        <dbReference type="Pfam" id="PF02036"/>
    </source>
</evidence>
<evidence type="ECO:0000313" key="3">
    <source>
        <dbReference type="Proteomes" id="UP000180057"/>
    </source>
</evidence>
<dbReference type="AlphaFoldDB" id="A0A1S2M349"/>
<dbReference type="OrthoDB" id="2870550at2"/>
<gene>
    <name evidence="2" type="ORF">BKP45_15140</name>
</gene>
<organism evidence="2 3">
    <name type="scientific">Anaerobacillus alkalidiazotrophicus</name>
    <dbReference type="NCBI Taxonomy" id="472963"/>
    <lineage>
        <taxon>Bacteria</taxon>
        <taxon>Bacillati</taxon>
        <taxon>Bacillota</taxon>
        <taxon>Bacilli</taxon>
        <taxon>Bacillales</taxon>
        <taxon>Bacillaceae</taxon>
        <taxon>Anaerobacillus</taxon>
    </lineage>
</organism>